<name>A0A067PQF5_9AGAM</name>
<feature type="region of interest" description="Disordered" evidence="1">
    <location>
        <begin position="1"/>
        <end position="21"/>
    </location>
</feature>
<evidence type="ECO:0000256" key="1">
    <source>
        <dbReference type="SAM" id="MobiDB-lite"/>
    </source>
</evidence>
<dbReference type="Proteomes" id="UP000027265">
    <property type="component" value="Unassembled WGS sequence"/>
</dbReference>
<reference evidence="3" key="1">
    <citation type="journal article" date="2014" name="Proc. Natl. Acad. Sci. U.S.A.">
        <title>Extensive sampling of basidiomycete genomes demonstrates inadequacy of the white-rot/brown-rot paradigm for wood decay fungi.</title>
        <authorList>
            <person name="Riley R."/>
            <person name="Salamov A.A."/>
            <person name="Brown D.W."/>
            <person name="Nagy L.G."/>
            <person name="Floudas D."/>
            <person name="Held B.W."/>
            <person name="Levasseur A."/>
            <person name="Lombard V."/>
            <person name="Morin E."/>
            <person name="Otillar R."/>
            <person name="Lindquist E.A."/>
            <person name="Sun H."/>
            <person name="LaButti K.M."/>
            <person name="Schmutz J."/>
            <person name="Jabbour D."/>
            <person name="Luo H."/>
            <person name="Baker S.E."/>
            <person name="Pisabarro A.G."/>
            <person name="Walton J.D."/>
            <person name="Blanchette R.A."/>
            <person name="Henrissat B."/>
            <person name="Martin F."/>
            <person name="Cullen D."/>
            <person name="Hibbett D.S."/>
            <person name="Grigoriev I.V."/>
        </authorList>
    </citation>
    <scope>NUCLEOTIDE SEQUENCE [LARGE SCALE GENOMIC DNA]</scope>
    <source>
        <strain evidence="3">MUCL 33604</strain>
    </source>
</reference>
<dbReference type="InParanoid" id="A0A067PQF5"/>
<evidence type="ECO:0000313" key="3">
    <source>
        <dbReference type="Proteomes" id="UP000027265"/>
    </source>
</evidence>
<protein>
    <submittedName>
        <fullName evidence="2">Uncharacterized protein</fullName>
    </submittedName>
</protein>
<organism evidence="2 3">
    <name type="scientific">Jaapia argillacea MUCL 33604</name>
    <dbReference type="NCBI Taxonomy" id="933084"/>
    <lineage>
        <taxon>Eukaryota</taxon>
        <taxon>Fungi</taxon>
        <taxon>Dikarya</taxon>
        <taxon>Basidiomycota</taxon>
        <taxon>Agaricomycotina</taxon>
        <taxon>Agaricomycetes</taxon>
        <taxon>Agaricomycetidae</taxon>
        <taxon>Jaapiales</taxon>
        <taxon>Jaapiaceae</taxon>
        <taxon>Jaapia</taxon>
    </lineage>
</organism>
<keyword evidence="3" id="KW-1185">Reference proteome</keyword>
<dbReference type="EMBL" id="KL197720">
    <property type="protein sequence ID" value="KDQ56984.1"/>
    <property type="molecule type" value="Genomic_DNA"/>
</dbReference>
<accession>A0A067PQF5</accession>
<proteinExistence type="predicted"/>
<dbReference type="HOGENOM" id="CLU_1602968_0_0_1"/>
<sequence length="166" mass="18348">MIFPHAAHHLDRGTESKSANSSKFSVTGLTSVTPVTCVVIERSRLYSSVTVLESSCCSVTLSRSTRCFAIYSLSTLPRIPGFRCSSVPRFAILVYRHSSVINPTPKTYVAGGDRLRLPIHSYRPKPLSARLPEARYLQPVYVSESQSTASILLIHTSRTFDVNRSS</sequence>
<gene>
    <name evidence="2" type="ORF">JAAARDRAFT_279707</name>
</gene>
<dbReference type="AlphaFoldDB" id="A0A067PQF5"/>
<evidence type="ECO:0000313" key="2">
    <source>
        <dbReference type="EMBL" id="KDQ56984.1"/>
    </source>
</evidence>